<evidence type="ECO:0000313" key="9">
    <source>
        <dbReference type="Proteomes" id="UP000191812"/>
    </source>
</evidence>
<dbReference type="CDD" id="cd09111">
    <property type="entry name" value="PLDc_ymdC_like_1"/>
    <property type="match status" value="1"/>
</dbReference>
<keyword evidence="6" id="KW-0812">Transmembrane</keyword>
<dbReference type="Pfam" id="PF13091">
    <property type="entry name" value="PLDc_2"/>
    <property type="match status" value="2"/>
</dbReference>
<dbReference type="SUPFAM" id="SSF56024">
    <property type="entry name" value="Phospholipase D/nuclease"/>
    <property type="match status" value="2"/>
</dbReference>
<evidence type="ECO:0000256" key="6">
    <source>
        <dbReference type="SAM" id="Phobius"/>
    </source>
</evidence>
<reference evidence="8 9" key="1">
    <citation type="submission" date="2016-01" db="EMBL/GenBank/DDBJ databases">
        <authorList>
            <person name="Regsiter A."/>
            <person name="william w."/>
        </authorList>
    </citation>
    <scope>NUCLEOTIDE SEQUENCE [LARGE SCALE GENOMIC DNA]</scope>
    <source>
        <strain evidence="8 9">CFBP 6927</strain>
    </source>
</reference>
<comment type="caution">
    <text evidence="8">The sequence shown here is derived from an EMBL/GenBank/DDBJ whole genome shotgun (WGS) entry which is preliminary data.</text>
</comment>
<evidence type="ECO:0000256" key="4">
    <source>
        <dbReference type="ARBA" id="ARBA00022525"/>
    </source>
</evidence>
<evidence type="ECO:0000256" key="5">
    <source>
        <dbReference type="ARBA" id="ARBA00029594"/>
    </source>
</evidence>
<comment type="function">
    <text evidence="1">Could be a virulence factor.</text>
</comment>
<evidence type="ECO:0000256" key="2">
    <source>
        <dbReference type="ARBA" id="ARBA00004613"/>
    </source>
</evidence>
<dbReference type="SMART" id="SM00155">
    <property type="entry name" value="PLDc"/>
    <property type="match status" value="2"/>
</dbReference>
<dbReference type="CDD" id="cd09113">
    <property type="entry name" value="PLDc_ymdC_like_2"/>
    <property type="match status" value="1"/>
</dbReference>
<keyword evidence="4" id="KW-0964">Secreted</keyword>
<proteinExistence type="predicted"/>
<gene>
    <name evidence="8" type="ORF">AGR13a_Cc190037</name>
</gene>
<keyword evidence="6" id="KW-0472">Membrane</keyword>
<organism evidence="8 9">
    <name type="scientific">Agrobacterium genomosp. 13 str. CFBP 6927</name>
    <dbReference type="NCBI Taxonomy" id="1183428"/>
    <lineage>
        <taxon>Bacteria</taxon>
        <taxon>Pseudomonadati</taxon>
        <taxon>Pseudomonadota</taxon>
        <taxon>Alphaproteobacteria</taxon>
        <taxon>Hyphomicrobiales</taxon>
        <taxon>Rhizobiaceae</taxon>
        <taxon>Rhizobium/Agrobacterium group</taxon>
        <taxon>Agrobacterium</taxon>
        <taxon>Agrobacterium tumefaciens complex</taxon>
    </lineage>
</organism>
<feature type="domain" description="PLD phosphodiesterase" evidence="7">
    <location>
        <begin position="204"/>
        <end position="231"/>
    </location>
</feature>
<keyword evidence="6" id="KW-1133">Transmembrane helix</keyword>
<evidence type="ECO:0000259" key="7">
    <source>
        <dbReference type="PROSITE" id="PS50035"/>
    </source>
</evidence>
<feature type="transmembrane region" description="Helical" evidence="6">
    <location>
        <begin position="33"/>
        <end position="56"/>
    </location>
</feature>
<dbReference type="Proteomes" id="UP000191812">
    <property type="component" value="Unassembled WGS sequence"/>
</dbReference>
<dbReference type="EMBL" id="FBWH01000011">
    <property type="protein sequence ID" value="CUX16016.1"/>
    <property type="molecule type" value="Genomic_DNA"/>
</dbReference>
<sequence length="550" mass="61739">METDILSGRERFMPSRVFIRPDNLQAGERSKQVTAFTVFIAILLLVIGSGLFVVIGKQREKAIPKRPSAALPVAEDKTRLDRHWQSIRNGWSEKNALCLLHSNLDAFAVRVAAARAAGRSLDLMYYMWNADLTGRLMMREVIAAADRGVRVRLLLDDLGVSISDRIFHAIDSHPNIELRLFNPTRARENILYRSLELILRFRSVNRRMHNKAWIADGRALIVGGRNIGDAYFDAAERANFHDFDVLGFGRIVTDATEIFDDYWNSAVSVPVRSLLARRPSKLARLRRELDALPQSEAAKPYLERVESQYGSGHFLMSDRLHWVDTADVLADPPEKAAGKRRKGHNFLMESLLPLMQAASESLHITSPYFIPGKQGVDIFLDLAERGVSVAILTNSLAATDVAAVHAGYARYRKPLLLGGVNLHELRSQADQGSFTLRGSGQASLHTKAFTRDGKTGYIGSLNFDPRSASLNTEMGVVFNSAPLVARMDEIFSDEIRRMMSFELGMDNDNRLLWMTEEQGQPKIYRREPDAAISRRIIAGIMRILPLESQL</sequence>
<name>A0ABP2BEM1_9HYPH</name>
<dbReference type="PANTHER" id="PTHR21248">
    <property type="entry name" value="CARDIOLIPIN SYNTHASE"/>
    <property type="match status" value="1"/>
</dbReference>
<dbReference type="InterPro" id="IPR025202">
    <property type="entry name" value="PLD-like_dom"/>
</dbReference>
<dbReference type="PROSITE" id="PS50035">
    <property type="entry name" value="PLD"/>
    <property type="match status" value="2"/>
</dbReference>
<dbReference type="InterPro" id="IPR001736">
    <property type="entry name" value="PLipase_D/transphosphatidylase"/>
</dbReference>
<evidence type="ECO:0000313" key="8">
    <source>
        <dbReference type="EMBL" id="CUX16016.1"/>
    </source>
</evidence>
<comment type="subcellular location">
    <subcellularLocation>
        <location evidence="2">Secreted</location>
    </subcellularLocation>
</comment>
<keyword evidence="9" id="KW-1185">Reference proteome</keyword>
<feature type="domain" description="PLD phosphodiesterase" evidence="7">
    <location>
        <begin position="440"/>
        <end position="467"/>
    </location>
</feature>
<dbReference type="PANTHER" id="PTHR21248:SF12">
    <property type="entry name" value="CARDIOLIPIN SYNTHASE C"/>
    <property type="match status" value="1"/>
</dbReference>
<accession>A0ABP2BEM1</accession>
<evidence type="ECO:0000256" key="1">
    <source>
        <dbReference type="ARBA" id="ARBA00003145"/>
    </source>
</evidence>
<protein>
    <recommendedName>
        <fullName evidence="3">Phospholipase D</fullName>
    </recommendedName>
    <alternativeName>
        <fullName evidence="5">Choline phosphatase</fullName>
    </alternativeName>
</protein>
<dbReference type="Gene3D" id="3.30.870.10">
    <property type="entry name" value="Endonuclease Chain A"/>
    <property type="match status" value="2"/>
</dbReference>
<evidence type="ECO:0000256" key="3">
    <source>
        <dbReference type="ARBA" id="ARBA00018392"/>
    </source>
</evidence>